<feature type="compositionally biased region" description="Low complexity" evidence="1">
    <location>
        <begin position="984"/>
        <end position="998"/>
    </location>
</feature>
<feature type="compositionally biased region" description="Basic and acidic residues" evidence="1">
    <location>
        <begin position="297"/>
        <end position="307"/>
    </location>
</feature>
<feature type="compositionally biased region" description="Basic and acidic residues" evidence="1">
    <location>
        <begin position="142"/>
        <end position="160"/>
    </location>
</feature>
<feature type="compositionally biased region" description="Polar residues" evidence="1">
    <location>
        <begin position="521"/>
        <end position="530"/>
    </location>
</feature>
<feature type="compositionally biased region" description="Polar residues" evidence="1">
    <location>
        <begin position="359"/>
        <end position="368"/>
    </location>
</feature>
<evidence type="ECO:0000256" key="1">
    <source>
        <dbReference type="SAM" id="MobiDB-lite"/>
    </source>
</evidence>
<name>A0ABY9X652_9BACT</name>
<feature type="region of interest" description="Disordered" evidence="1">
    <location>
        <begin position="181"/>
        <end position="380"/>
    </location>
</feature>
<keyword evidence="3" id="KW-1185">Reference proteome</keyword>
<evidence type="ECO:0000313" key="2">
    <source>
        <dbReference type="EMBL" id="WNG50866.1"/>
    </source>
</evidence>
<feature type="compositionally biased region" description="Gly residues" evidence="1">
    <location>
        <begin position="969"/>
        <end position="983"/>
    </location>
</feature>
<evidence type="ECO:0008006" key="4">
    <source>
        <dbReference type="Google" id="ProtNLM"/>
    </source>
</evidence>
<feature type="compositionally biased region" description="Low complexity" evidence="1">
    <location>
        <begin position="480"/>
        <end position="494"/>
    </location>
</feature>
<feature type="compositionally biased region" description="Basic and acidic residues" evidence="1">
    <location>
        <begin position="34"/>
        <end position="75"/>
    </location>
</feature>
<feature type="region of interest" description="Disordered" evidence="1">
    <location>
        <begin position="1"/>
        <end position="109"/>
    </location>
</feature>
<feature type="region of interest" description="Disordered" evidence="1">
    <location>
        <begin position="936"/>
        <end position="1080"/>
    </location>
</feature>
<feature type="compositionally biased region" description="Basic and acidic residues" evidence="1">
    <location>
        <begin position="86"/>
        <end position="101"/>
    </location>
</feature>
<feature type="compositionally biased region" description="Polar residues" evidence="1">
    <location>
        <begin position="495"/>
        <end position="504"/>
    </location>
</feature>
<feature type="region of interest" description="Disordered" evidence="1">
    <location>
        <begin position="398"/>
        <end position="545"/>
    </location>
</feature>
<dbReference type="Proteomes" id="UP001611383">
    <property type="component" value="Chromosome"/>
</dbReference>
<sequence length="1493" mass="156504">MGLVAPASGGSGKSGVNTANNGSGADAARQQAEAARRAAEAAEKARRAEAAARKEAEAAREKKAAAEKAAADAKKAAQKPGQTPEAARKSKKDAETAEENRQQATKNAIAAEKKLQEAEEKVALTAKRAQEAMVKANTLATQEKKKPPFSQKEIDRVKPKANELASAFEGTSRKAELEKLLGTAAPVKSEPARKPVKGEKPPESLDFVDAKDVREATKLAGKTYRDPSTGTKYQVKKNASTGETVLSDAAGGNTVTIKPDGSFTSTVTVKEPTKSGGTLETTWTKSSDAQGRATGLESRKSQTEQHPETGATTTTSTTRYDATKSPPVPRSRTEEVHMEKPPAEVARRKGTPQGPATVKTETQFNAQGLPTKEVKTTEIHTPGFKAGDVIAFESDQGSALSNAAKGEDHHRTNNAPTSLKPGESSLTITEETLFNAKGEPAVSTRKTDSVATEALKSDKNGNGVQVVRNHEEVTRGPKGAAATDTLPALTPKTPGTVNKSTTVTGYDPDGSLFGEGHARRSQTVSKSSGTVDGHGQYQLKHQPTEVKGLQEASDNRWKYDHVAFEVGADGKRVPGKEPRQLDKERQLPWYEDATDSIGDGLKELADTAGEAVDGAADFVTAPLEEALTDEIKKLNSAGDSLTLSGNLDVKVGPKVGIEGEVGIERTEDGKYQLSAEVTADVGVGLLGSASLGAGGRMEWKFNTPEEASRAALILGKGPAAFASGGEDHKFLMEHLSAVEANVTGQVEAGVGGKAGTGGAEFSASLEATGSLRLEFDKGKPTNLVKTAEFSGSGAAGVATGLKDKADLNMGGEVSGSVSIETKTPLDASKLEGKDVLALLTGGESDAAAGPSETSITVEGSVDAGEHGRFFTAEVSGLSDEEVKSVTDKLKGGKFESAFEDLKKEAKVTTGSFKDREAGFGGKLVVVDAEINARHRDVTAEGGNGNGGTTISLGGEKRRGGSDGASGSNGSTGGTNGSKGGSNGSTGPSGSTGNTPTGGADKPARKSGNTNTGGPEQSAKPPGNTVTNRPRPKEYRVSFATGHLVPVTPSEGGPSRSGRSDLPSTPGGTPAPGRKGPTTRPTLQQTLATLPQGTIPANDLVRMNTRLAKMDPATRTQEEAYLRTMFSSPSSTNPDRALSTYLELKTLQDTHPDRITNDVIHTLTNGVARERTGSSEGAEGVLGKNQALNAAQAMSSMPSSEYEQLKKTLDYGGSRDNVREANGADVQTERALILKAVAARKEELTSPAGFWDKARSLVGLPTSEMQKVLNYAAQIKGMPRDELVRKSTFIDLDGITNALQQRYTTSCVPATMQIARADADPIYALAGHKKPIHTSNSRGKLTREQRAILKANGGIAKKRDPYRTGGEGMGLGAGNTLNNMVGKYTNKTYNRLDIPDGLPPSIAAPVRSVVMDRADELLRNGEDVPIVVAWPTLPPAPRASHAMILTDVRGQGNARQYLLTDPWEGKTGWINHLDIVNGNTDFFCGKGDLVAILE</sequence>
<organism evidence="2 3">
    <name type="scientific">Archangium minus</name>
    <dbReference type="NCBI Taxonomy" id="83450"/>
    <lineage>
        <taxon>Bacteria</taxon>
        <taxon>Pseudomonadati</taxon>
        <taxon>Myxococcota</taxon>
        <taxon>Myxococcia</taxon>
        <taxon>Myxococcales</taxon>
        <taxon>Cystobacterineae</taxon>
        <taxon>Archangiaceae</taxon>
        <taxon>Archangium</taxon>
    </lineage>
</organism>
<gene>
    <name evidence="2" type="ORF">F0U60_47135</name>
</gene>
<evidence type="ECO:0000313" key="3">
    <source>
        <dbReference type="Proteomes" id="UP001611383"/>
    </source>
</evidence>
<feature type="compositionally biased region" description="Low complexity" evidence="1">
    <location>
        <begin position="309"/>
        <end position="318"/>
    </location>
</feature>
<dbReference type="EMBL" id="CP043494">
    <property type="protein sequence ID" value="WNG50866.1"/>
    <property type="molecule type" value="Genomic_DNA"/>
</dbReference>
<protein>
    <recommendedName>
        <fullName evidence="4">Peptidase C39-like domain-containing protein</fullName>
    </recommendedName>
</protein>
<feature type="compositionally biased region" description="Basic and acidic residues" evidence="1">
    <location>
        <begin position="190"/>
        <end position="217"/>
    </location>
</feature>
<dbReference type="RefSeq" id="WP_395810469.1">
    <property type="nucleotide sequence ID" value="NZ_CP043494.1"/>
</dbReference>
<accession>A0ABY9X652</accession>
<feature type="compositionally biased region" description="Polar residues" evidence="1">
    <location>
        <begin position="226"/>
        <end position="244"/>
    </location>
</feature>
<feature type="compositionally biased region" description="Polar residues" evidence="1">
    <location>
        <begin position="14"/>
        <end position="23"/>
    </location>
</feature>
<proteinExistence type="predicted"/>
<feature type="region of interest" description="Disordered" evidence="1">
    <location>
        <begin position="135"/>
        <end position="160"/>
    </location>
</feature>
<feature type="compositionally biased region" description="Polar residues" evidence="1">
    <location>
        <begin position="275"/>
        <end position="289"/>
    </location>
</feature>
<reference evidence="2 3" key="1">
    <citation type="submission" date="2019-08" db="EMBL/GenBank/DDBJ databases">
        <title>Archangium and Cystobacter genomes.</title>
        <authorList>
            <person name="Chen I.-C.K."/>
            <person name="Wielgoss S."/>
        </authorList>
    </citation>
    <scope>NUCLEOTIDE SEQUENCE [LARGE SCALE GENOMIC DNA]</scope>
    <source>
        <strain evidence="2 3">Cbm 6</strain>
    </source>
</reference>
<feature type="compositionally biased region" description="Basic and acidic residues" evidence="1">
    <location>
        <begin position="331"/>
        <end position="347"/>
    </location>
</feature>